<keyword evidence="5" id="KW-0539">Nucleus</keyword>
<keyword evidence="4" id="KW-0804">Transcription</keyword>
<evidence type="ECO:0000256" key="5">
    <source>
        <dbReference type="ARBA" id="ARBA00023242"/>
    </source>
</evidence>
<feature type="domain" description="WRKY" evidence="7">
    <location>
        <begin position="180"/>
        <end position="245"/>
    </location>
</feature>
<accession>A0A8J6B2D6</accession>
<evidence type="ECO:0000256" key="1">
    <source>
        <dbReference type="ARBA" id="ARBA00004123"/>
    </source>
</evidence>
<comment type="caution">
    <text evidence="8">The sequence shown here is derived from an EMBL/GenBank/DDBJ whole genome shotgun (WGS) entry which is preliminary data.</text>
</comment>
<evidence type="ECO:0000313" key="8">
    <source>
        <dbReference type="EMBL" id="KAG9391517.1"/>
    </source>
</evidence>
<keyword evidence="3" id="KW-0238">DNA-binding</keyword>
<dbReference type="PANTHER" id="PTHR31221">
    <property type="entry name" value="WRKY TRANSCRIPTION FACTOR PROTEIN 1-RELATED"/>
    <property type="match status" value="1"/>
</dbReference>
<dbReference type="EMBL" id="JAHDYR010000053">
    <property type="protein sequence ID" value="KAG9391517.1"/>
    <property type="molecule type" value="Genomic_DNA"/>
</dbReference>
<dbReference type="AlphaFoldDB" id="A0A8J6B2D6"/>
<dbReference type="GO" id="GO:0003700">
    <property type="term" value="F:DNA-binding transcription factor activity"/>
    <property type="evidence" value="ECO:0007669"/>
    <property type="project" value="InterPro"/>
</dbReference>
<evidence type="ECO:0000256" key="3">
    <source>
        <dbReference type="ARBA" id="ARBA00023125"/>
    </source>
</evidence>
<feature type="region of interest" description="Disordered" evidence="6">
    <location>
        <begin position="21"/>
        <end position="64"/>
    </location>
</feature>
<evidence type="ECO:0000256" key="6">
    <source>
        <dbReference type="SAM" id="MobiDB-lite"/>
    </source>
</evidence>
<keyword evidence="2" id="KW-0805">Transcription regulation</keyword>
<dbReference type="Gene3D" id="2.20.25.80">
    <property type="entry name" value="WRKY domain"/>
    <property type="match status" value="2"/>
</dbReference>
<dbReference type="PANTHER" id="PTHR31221:SF193">
    <property type="entry name" value="WRKY TRANSCRIPTION FACTOR PROTEIN 1-RELATED"/>
    <property type="match status" value="1"/>
</dbReference>
<dbReference type="GO" id="GO:0043565">
    <property type="term" value="F:sequence-specific DNA binding"/>
    <property type="evidence" value="ECO:0007669"/>
    <property type="project" value="InterPro"/>
</dbReference>
<dbReference type="SMART" id="SM00774">
    <property type="entry name" value="WRKY"/>
    <property type="match status" value="2"/>
</dbReference>
<evidence type="ECO:0000256" key="2">
    <source>
        <dbReference type="ARBA" id="ARBA00023015"/>
    </source>
</evidence>
<evidence type="ECO:0000256" key="4">
    <source>
        <dbReference type="ARBA" id="ARBA00023163"/>
    </source>
</evidence>
<keyword evidence="9" id="KW-1185">Reference proteome</keyword>
<evidence type="ECO:0000259" key="7">
    <source>
        <dbReference type="PROSITE" id="PS50811"/>
    </source>
</evidence>
<name>A0A8J6B2D6_9EUKA</name>
<dbReference type="InterPro" id="IPR044810">
    <property type="entry name" value="WRKY_plant"/>
</dbReference>
<dbReference type="Pfam" id="PF03106">
    <property type="entry name" value="WRKY"/>
    <property type="match status" value="2"/>
</dbReference>
<reference evidence="8" key="1">
    <citation type="submission" date="2021-05" db="EMBL/GenBank/DDBJ databases">
        <title>A free-living protist that lacks canonical eukaryotic 1 DNA replication and segregation systems.</title>
        <authorList>
            <person name="Salas-Leiva D.E."/>
            <person name="Tromer E.C."/>
            <person name="Curtis B.A."/>
            <person name="Jerlstrom-Hultqvist J."/>
            <person name="Kolisko M."/>
            <person name="Yi Z."/>
            <person name="Salas-Leiva J.S."/>
            <person name="Gallot-Lavallee L."/>
            <person name="Kops G.J.P.L."/>
            <person name="Archibald J.M."/>
            <person name="Simpson A.G.B."/>
            <person name="Roger A.J."/>
        </authorList>
    </citation>
    <scope>NUCLEOTIDE SEQUENCE</scope>
    <source>
        <strain evidence="8">BICM</strain>
    </source>
</reference>
<dbReference type="GO" id="GO:0005634">
    <property type="term" value="C:nucleus"/>
    <property type="evidence" value="ECO:0007669"/>
    <property type="project" value="UniProtKB-SubCell"/>
</dbReference>
<dbReference type="Proteomes" id="UP000717585">
    <property type="component" value="Unassembled WGS sequence"/>
</dbReference>
<dbReference type="SUPFAM" id="SSF118290">
    <property type="entry name" value="WRKY DNA-binding domain"/>
    <property type="match status" value="2"/>
</dbReference>
<feature type="domain" description="WRKY" evidence="7">
    <location>
        <begin position="68"/>
        <end position="131"/>
    </location>
</feature>
<dbReference type="InterPro" id="IPR003657">
    <property type="entry name" value="WRKY_dom"/>
</dbReference>
<dbReference type="InterPro" id="IPR036576">
    <property type="entry name" value="WRKY_dom_sf"/>
</dbReference>
<comment type="subcellular location">
    <subcellularLocation>
        <location evidence="1">Nucleus</location>
    </subcellularLocation>
</comment>
<evidence type="ECO:0000313" key="9">
    <source>
        <dbReference type="Proteomes" id="UP000717585"/>
    </source>
</evidence>
<dbReference type="OrthoDB" id="1918969at2759"/>
<dbReference type="PROSITE" id="PS50811">
    <property type="entry name" value="WRKY"/>
    <property type="match status" value="2"/>
</dbReference>
<organism evidence="8 9">
    <name type="scientific">Carpediemonas membranifera</name>
    <dbReference type="NCBI Taxonomy" id="201153"/>
    <lineage>
        <taxon>Eukaryota</taxon>
        <taxon>Metamonada</taxon>
        <taxon>Carpediemonas-like organisms</taxon>
        <taxon>Carpediemonas</taxon>
    </lineage>
</organism>
<protein>
    <submittedName>
        <fullName evidence="8">WRKY DNA -binding domain</fullName>
    </submittedName>
</protein>
<proteinExistence type="predicted"/>
<sequence>MTSSSVVFSSSASNHHAALYGGLRSSNEPSSLVSSRAVNGSEESFPILDEEQDVNNAKTPRGKRGPYYSAEVLADGYNYRKYGQKFSRSSPYPTCYYKCAHPGCPVKRQISRGTDGRIVNSYRGTHSHVPPQVRRVEVTTQEEFLAVVREESKFLGEWDGPADPTQEEANARKLIIVAKGDIVTAEDGCHWKKYGSKVVKSSTIQKSYYRCAHAGCHAKRLIQKPVNDNDETTVVYQGGHDHAFTPKAVEIKPTPANPQVKPEPKPEIKPEISMGFPLNSITPLAASDSTFDSLGQLGVLTNGQRVLVVPTPDQSMNSALLYSTGLGSIWDNSVSHADRPVEFGLGLDALPPIPPISLGNTSI</sequence>
<gene>
    <name evidence="8" type="ORF">J8273_6281</name>
</gene>
<feature type="compositionally biased region" description="Polar residues" evidence="6">
    <location>
        <begin position="24"/>
        <end position="42"/>
    </location>
</feature>